<reference evidence="4 6" key="2">
    <citation type="submission" date="2017-06" db="EMBL/GenBank/DDBJ databases">
        <authorList>
            <consortium name="Pathogen Informatics"/>
        </authorList>
    </citation>
    <scope>NUCLEOTIDE SEQUENCE [LARGE SCALE GENOMIC DNA]</scope>
    <source>
        <strain evidence="4 6">NCTC12947</strain>
    </source>
</reference>
<dbReference type="GO" id="GO:0008932">
    <property type="term" value="F:lytic endotransglycosylase activity"/>
    <property type="evidence" value="ECO:0007669"/>
    <property type="project" value="TreeGrafter"/>
</dbReference>
<evidence type="ECO:0000313" key="4">
    <source>
        <dbReference type="EMBL" id="SNV05589.1"/>
    </source>
</evidence>
<dbReference type="PROSITE" id="PS51782">
    <property type="entry name" value="LYSM"/>
    <property type="match status" value="3"/>
</dbReference>
<gene>
    <name evidence="3" type="ORF">AXF12_05630</name>
    <name evidence="4" type="ORF">SAMEA44541418_00597</name>
</gene>
<dbReference type="KEGG" id="chg:AXF12_05630"/>
<dbReference type="InterPro" id="IPR036779">
    <property type="entry name" value="LysM_dom_sf"/>
</dbReference>
<dbReference type="InterPro" id="IPR018392">
    <property type="entry name" value="LysM"/>
</dbReference>
<dbReference type="RefSeq" id="WP_066429083.1">
    <property type="nucleotide sequence ID" value="NZ_CP014227.1"/>
</dbReference>
<name>A0AAX2GXZ2_9FLAO</name>
<feature type="domain" description="LysM" evidence="2">
    <location>
        <begin position="82"/>
        <end position="126"/>
    </location>
</feature>
<keyword evidence="1" id="KW-0732">Signal</keyword>
<dbReference type="SMART" id="SM00257">
    <property type="entry name" value="LysM"/>
    <property type="match status" value="4"/>
</dbReference>
<proteinExistence type="predicted"/>
<evidence type="ECO:0000259" key="2">
    <source>
        <dbReference type="PROSITE" id="PS51782"/>
    </source>
</evidence>
<dbReference type="Gene3D" id="3.10.350.10">
    <property type="entry name" value="LysM domain"/>
    <property type="match status" value="3"/>
</dbReference>
<evidence type="ECO:0000313" key="5">
    <source>
        <dbReference type="Proteomes" id="UP000065822"/>
    </source>
</evidence>
<evidence type="ECO:0000313" key="3">
    <source>
        <dbReference type="EMBL" id="AMD85044.1"/>
    </source>
</evidence>
<feature type="signal peptide" evidence="1">
    <location>
        <begin position="1"/>
        <end position="20"/>
    </location>
</feature>
<dbReference type="AlphaFoldDB" id="A0AAX2GXZ2"/>
<reference evidence="3 5" key="1">
    <citation type="submission" date="2016-02" db="EMBL/GenBank/DDBJ databases">
        <authorList>
            <person name="Holder M.E."/>
            <person name="Ajami N.J."/>
            <person name="Petrosino J.F."/>
        </authorList>
    </citation>
    <scope>NUCLEOTIDE SEQUENCE [LARGE SCALE GENOMIC DNA]</scope>
    <source>
        <strain evidence="3 5">CCUG 32990</strain>
    </source>
</reference>
<sequence>MKRFITLSLMLLWGALSLHAQQTYTAKGYETVENIAKTYRLSPADIVKANSGLKDAVQKGQTINIPVSKYKHYNTQRPESFKIHLVKGGETFFGLSQRYRINIDDIKRYNLDLYTRELQEGERITIPVFNKDTEVVQKVNPGQKRYVVKPLETLWKIAKNHNVSVEELERINKGEKGFDANNLRGGQEIWVPASAVDTSDTATPNIPAGKNLVLYNVEKGEGFYSLERKFGLSEADLIKLNPDLKSGLKSDSQIWIPKENFNRYSNAAATTTSDYNFKNANTSLRSASSPSKVKEISYILPFKVSDVGGGNKMELRTRLKSNKLTPIATDFYSGALMALDSLQKMGYKFKVNTYDSEADDMQKIVSTPAVKNSQIVIGPFTTKRFNDLASAITSPNTALLAPLANKNITLNPNVFQTLPSDEAQQARMIDYVAKHYSDANIMILADSKNGAIREKLERAFPNAKVITEMSAAGFNNALSPTKENFVLLQSNDVGYVSLVVRILHNALKVGKGATAPKITLATLDKGNVFDSNSISNSQLSDLHFTYPTVNKYSNGSDAFSQRYLKTYGVLPNKYAIRGFDITMDAVLRLGVSGNFTGSSSQVGETSYLENKFAYQKNAYRGGGYENQGVYIVQYDDMEVKELQ</sequence>
<dbReference type="SUPFAM" id="SSF54106">
    <property type="entry name" value="LysM domain"/>
    <property type="match status" value="3"/>
</dbReference>
<organism evidence="4 6">
    <name type="scientific">Capnocytophaga haemolytica</name>
    <dbReference type="NCBI Taxonomy" id="45243"/>
    <lineage>
        <taxon>Bacteria</taxon>
        <taxon>Pseudomonadati</taxon>
        <taxon>Bacteroidota</taxon>
        <taxon>Flavobacteriia</taxon>
        <taxon>Flavobacteriales</taxon>
        <taxon>Flavobacteriaceae</taxon>
        <taxon>Capnocytophaga</taxon>
    </lineage>
</organism>
<protein>
    <submittedName>
        <fullName evidence="4">Membrane-bound lytic murein transglycosylase D</fullName>
    </submittedName>
    <submittedName>
        <fullName evidence="3">Peptidoglycan-binding protein LysM</fullName>
    </submittedName>
</protein>
<evidence type="ECO:0000256" key="1">
    <source>
        <dbReference type="SAM" id="SignalP"/>
    </source>
</evidence>
<dbReference type="EMBL" id="LT906449">
    <property type="protein sequence ID" value="SNV05589.1"/>
    <property type="molecule type" value="Genomic_DNA"/>
</dbReference>
<dbReference type="PANTHER" id="PTHR33734:SF22">
    <property type="entry name" value="MEMBRANE-BOUND LYTIC MUREIN TRANSGLYCOSYLASE D"/>
    <property type="match status" value="1"/>
</dbReference>
<dbReference type="PANTHER" id="PTHR33734">
    <property type="entry name" value="LYSM DOMAIN-CONTAINING GPI-ANCHORED PROTEIN 2"/>
    <property type="match status" value="1"/>
</dbReference>
<dbReference type="Gene3D" id="3.40.50.2300">
    <property type="match status" value="1"/>
</dbReference>
<dbReference type="InterPro" id="IPR028082">
    <property type="entry name" value="Peripla_BP_I"/>
</dbReference>
<dbReference type="SUPFAM" id="SSF53822">
    <property type="entry name" value="Periplasmic binding protein-like I"/>
    <property type="match status" value="1"/>
</dbReference>
<accession>A0AAX2GXZ2</accession>
<feature type="domain" description="LysM" evidence="2">
    <location>
        <begin position="22"/>
        <end position="65"/>
    </location>
</feature>
<dbReference type="CDD" id="cd00118">
    <property type="entry name" value="LysM"/>
    <property type="match status" value="3"/>
</dbReference>
<dbReference type="Pfam" id="PF01476">
    <property type="entry name" value="LysM"/>
    <property type="match status" value="4"/>
</dbReference>
<feature type="chain" id="PRO_5043993486" evidence="1">
    <location>
        <begin position="21"/>
        <end position="643"/>
    </location>
</feature>
<dbReference type="Proteomes" id="UP000065822">
    <property type="component" value="Chromosome"/>
</dbReference>
<feature type="domain" description="LysM" evidence="2">
    <location>
        <begin position="144"/>
        <end position="191"/>
    </location>
</feature>
<evidence type="ECO:0000313" key="6">
    <source>
        <dbReference type="Proteomes" id="UP000215539"/>
    </source>
</evidence>
<dbReference type="EMBL" id="CP014227">
    <property type="protein sequence ID" value="AMD85044.1"/>
    <property type="molecule type" value="Genomic_DNA"/>
</dbReference>
<dbReference type="Proteomes" id="UP000215539">
    <property type="component" value="Chromosome 1"/>
</dbReference>
<keyword evidence="5" id="KW-1185">Reference proteome</keyword>